<evidence type="ECO:0000313" key="2">
    <source>
        <dbReference type="EMBL" id="TNN52457.1"/>
    </source>
</evidence>
<comment type="caution">
    <text evidence="2">The sequence shown here is derived from an EMBL/GenBank/DDBJ whole genome shotgun (WGS) entry which is preliminary data.</text>
</comment>
<dbReference type="Proteomes" id="UP000314294">
    <property type="component" value="Unassembled WGS sequence"/>
</dbReference>
<accession>A0A4Z2GFZ8</accession>
<keyword evidence="3" id="KW-1185">Reference proteome</keyword>
<proteinExistence type="predicted"/>
<evidence type="ECO:0000313" key="3">
    <source>
        <dbReference type="Proteomes" id="UP000314294"/>
    </source>
</evidence>
<evidence type="ECO:0000256" key="1">
    <source>
        <dbReference type="SAM" id="MobiDB-lite"/>
    </source>
</evidence>
<reference evidence="2 3" key="1">
    <citation type="submission" date="2019-03" db="EMBL/GenBank/DDBJ databases">
        <title>First draft genome of Liparis tanakae, snailfish: a comprehensive survey of snailfish specific genes.</title>
        <authorList>
            <person name="Kim W."/>
            <person name="Song I."/>
            <person name="Jeong J.-H."/>
            <person name="Kim D."/>
            <person name="Kim S."/>
            <person name="Ryu S."/>
            <person name="Song J.Y."/>
            <person name="Lee S.K."/>
        </authorList>
    </citation>
    <scope>NUCLEOTIDE SEQUENCE [LARGE SCALE GENOMIC DNA]</scope>
    <source>
        <tissue evidence="2">Muscle</tissue>
    </source>
</reference>
<protein>
    <submittedName>
        <fullName evidence="2">Uncharacterized protein</fullName>
    </submittedName>
</protein>
<organism evidence="2 3">
    <name type="scientific">Liparis tanakae</name>
    <name type="common">Tanaka's snailfish</name>
    <dbReference type="NCBI Taxonomy" id="230148"/>
    <lineage>
        <taxon>Eukaryota</taxon>
        <taxon>Metazoa</taxon>
        <taxon>Chordata</taxon>
        <taxon>Craniata</taxon>
        <taxon>Vertebrata</taxon>
        <taxon>Euteleostomi</taxon>
        <taxon>Actinopterygii</taxon>
        <taxon>Neopterygii</taxon>
        <taxon>Teleostei</taxon>
        <taxon>Neoteleostei</taxon>
        <taxon>Acanthomorphata</taxon>
        <taxon>Eupercaria</taxon>
        <taxon>Perciformes</taxon>
        <taxon>Cottioidei</taxon>
        <taxon>Cottales</taxon>
        <taxon>Liparidae</taxon>
        <taxon>Liparis</taxon>
    </lineage>
</organism>
<dbReference type="EMBL" id="SRLO01000547">
    <property type="protein sequence ID" value="TNN52457.1"/>
    <property type="molecule type" value="Genomic_DNA"/>
</dbReference>
<name>A0A4Z2GFZ8_9TELE</name>
<feature type="region of interest" description="Disordered" evidence="1">
    <location>
        <begin position="1"/>
        <end position="32"/>
    </location>
</feature>
<gene>
    <name evidence="2" type="ORF">EYF80_037357</name>
</gene>
<sequence length="154" mass="17667">MGHQGLKPATGHWELKPATEPSNGSRNHHNLNTRRKLLVPNLHTGNSLELKHRNTTCNFQDKWEKPDFKRHIKASPMRGMTNDNLALRRECLESTAGQTLTGIGRRIKRQGRQNSARNRLLSQLRNLRPFLSIKIYSLMTFLEKSDQEGTHPAI</sequence>
<dbReference type="AlphaFoldDB" id="A0A4Z2GFZ8"/>